<protein>
    <submittedName>
        <fullName evidence="7">Quinoprotein glucose dehydrogenase</fullName>
    </submittedName>
</protein>
<dbReference type="Proteomes" id="UP000316545">
    <property type="component" value="Unassembled WGS sequence"/>
</dbReference>
<evidence type="ECO:0000256" key="5">
    <source>
        <dbReference type="SAM" id="Phobius"/>
    </source>
</evidence>
<evidence type="ECO:0000313" key="7">
    <source>
        <dbReference type="EMBL" id="TWB20942.1"/>
    </source>
</evidence>
<dbReference type="GO" id="GO:0016020">
    <property type="term" value="C:membrane"/>
    <property type="evidence" value="ECO:0007669"/>
    <property type="project" value="InterPro"/>
</dbReference>
<dbReference type="NCBIfam" id="TIGR03074">
    <property type="entry name" value="PQQ_membr_DH"/>
    <property type="match status" value="1"/>
</dbReference>
<dbReference type="Gene3D" id="2.140.10.10">
    <property type="entry name" value="Quinoprotein alcohol dehydrogenase-like superfamily"/>
    <property type="match status" value="2"/>
</dbReference>
<feature type="transmembrane region" description="Helical" evidence="5">
    <location>
        <begin position="12"/>
        <end position="33"/>
    </location>
</feature>
<feature type="transmembrane region" description="Helical" evidence="5">
    <location>
        <begin position="84"/>
        <end position="106"/>
    </location>
</feature>
<dbReference type="Pfam" id="PF01011">
    <property type="entry name" value="PQQ"/>
    <property type="match status" value="1"/>
</dbReference>
<evidence type="ECO:0000256" key="2">
    <source>
        <dbReference type="ARBA" id="ARBA00008156"/>
    </source>
</evidence>
<feature type="transmembrane region" description="Helical" evidence="5">
    <location>
        <begin position="39"/>
        <end position="55"/>
    </location>
</feature>
<comment type="cofactor">
    <cofactor evidence="1">
        <name>pyrroloquinoline quinone</name>
        <dbReference type="ChEBI" id="CHEBI:58442"/>
    </cofactor>
</comment>
<dbReference type="InterPro" id="IPR017511">
    <property type="entry name" value="PQQ_mDH"/>
</dbReference>
<keyword evidence="5" id="KW-0472">Membrane</keyword>
<dbReference type="GO" id="GO:0048038">
    <property type="term" value="F:quinone binding"/>
    <property type="evidence" value="ECO:0007669"/>
    <property type="project" value="InterPro"/>
</dbReference>
<dbReference type="CDD" id="cd10280">
    <property type="entry name" value="PQQ_mGDH"/>
    <property type="match status" value="1"/>
</dbReference>
<dbReference type="RefSeq" id="WP_145619511.1">
    <property type="nucleotide sequence ID" value="NZ_VITO01000020.1"/>
</dbReference>
<keyword evidence="3" id="KW-0560">Oxidoreductase</keyword>
<keyword evidence="5" id="KW-1133">Transmembrane helix</keyword>
<sequence length="796" mass="84740">MSPAWGRRLSVATAVLIAVFGLYLLIGGAWLILLRGSPYYAIAGITLLAIAALLWRRRAAALWLYAALVLATMAWAVWEAGFDFWALAPRGDVLVPLGVWLMLPFITRGLSPAASGVGKGGAGRGPVLVLGGVLALAVVVVGVALAHDRHAIQGTVRPMGLEAPAPDQAATDWPAYGGSGRGDRYSDLAQITPGNVGRLKLAWQFRTGDLPGPNDPGEITTEVTPLKVGDLLYTCSPHQIVFALDAATGALRWKFDPQVQRNPGFQHMTCRGVAFHRTRPGATTADGTPAPAECPTRIYLPTDDGRLFALDGETGRPCDGFGDHGQIDLKRGSAVKQVGFYQGTSPPAVTDKVLIMGGAVIDNYSGKVPSGVIRGFDVYSGRLLWAFDAGNPDPNEMPSATHHFTAGSPNSWIVSAVDEGLGLVYVPLGSSSPDIWGGNRTPAQERYDSALVALDIATGKLRWSYQNVHHDVWDMDVPAQPSLVDVATPAGSVPAIYVPAKTGNIFVLDRRDGHPIVPAPEVPVPQGAAPGDRLSPTQPASQLSFRPRDKLTGAQMWGGTMFDQLACRILFKRLRYDGPFTPPSVRGTLVFPGDLGMFEWGGIAIDPRRQVAIANPMSIPFVSRLVPRGTDNPAAPNGQHPPGTELGVQPMYGTPFGANLGVFLSPLGIPCLQPPWGELAAIDLRTNTVVWRHRVGTIRDMAPVPIPLELGVPMLGGPLVTAGGVVFLTSTMDYAIRAFDVTDGRLLWQDRLPAGGQSTPMSYEQGGRQYIVTVDGGHGSFGTKIGDYVRAYTLGD</sequence>
<gene>
    <name evidence="7" type="ORF">FBZ88_12028</name>
</gene>
<organism evidence="7 8">
    <name type="scientific">Nitrospirillum amazonense</name>
    <dbReference type="NCBI Taxonomy" id="28077"/>
    <lineage>
        <taxon>Bacteria</taxon>
        <taxon>Pseudomonadati</taxon>
        <taxon>Pseudomonadota</taxon>
        <taxon>Alphaproteobacteria</taxon>
        <taxon>Rhodospirillales</taxon>
        <taxon>Azospirillaceae</taxon>
        <taxon>Nitrospirillum</taxon>
    </lineage>
</organism>
<dbReference type="AlphaFoldDB" id="A0A560FH52"/>
<evidence type="ECO:0000256" key="4">
    <source>
        <dbReference type="SAM" id="MobiDB-lite"/>
    </source>
</evidence>
<keyword evidence="8" id="KW-1185">Reference proteome</keyword>
<feature type="transmembrane region" description="Helical" evidence="5">
    <location>
        <begin position="62"/>
        <end position="78"/>
    </location>
</feature>
<comment type="similarity">
    <text evidence="2">Belongs to the bacterial PQQ dehydrogenase family.</text>
</comment>
<reference evidence="7 8" key="1">
    <citation type="submission" date="2019-06" db="EMBL/GenBank/DDBJ databases">
        <title>Genomic Encyclopedia of Type Strains, Phase IV (KMG-V): Genome sequencing to study the core and pangenomes of soil and plant-associated prokaryotes.</title>
        <authorList>
            <person name="Whitman W."/>
        </authorList>
    </citation>
    <scope>NUCLEOTIDE SEQUENCE [LARGE SCALE GENOMIC DNA]</scope>
    <source>
        <strain evidence="7 8">BR 11865</strain>
    </source>
</reference>
<evidence type="ECO:0000256" key="3">
    <source>
        <dbReference type="ARBA" id="ARBA00023002"/>
    </source>
</evidence>
<feature type="domain" description="Pyrrolo-quinoline quinone repeat" evidence="6">
    <location>
        <begin position="173"/>
        <end position="771"/>
    </location>
</feature>
<dbReference type="PANTHER" id="PTHR32303">
    <property type="entry name" value="QUINOPROTEIN ALCOHOL DEHYDROGENASE (CYTOCHROME C)"/>
    <property type="match status" value="1"/>
</dbReference>
<feature type="region of interest" description="Disordered" evidence="4">
    <location>
        <begin position="523"/>
        <end position="544"/>
    </location>
</feature>
<dbReference type="PANTHER" id="PTHR32303:SF4">
    <property type="entry name" value="QUINOPROTEIN GLUCOSE DEHYDROGENASE"/>
    <property type="match status" value="1"/>
</dbReference>
<dbReference type="InterPro" id="IPR002372">
    <property type="entry name" value="PQQ_rpt_dom"/>
</dbReference>
<evidence type="ECO:0000313" key="8">
    <source>
        <dbReference type="Proteomes" id="UP000316545"/>
    </source>
</evidence>
<feature type="transmembrane region" description="Helical" evidence="5">
    <location>
        <begin position="127"/>
        <end position="147"/>
    </location>
</feature>
<evidence type="ECO:0000259" key="6">
    <source>
        <dbReference type="Pfam" id="PF01011"/>
    </source>
</evidence>
<dbReference type="SMART" id="SM00564">
    <property type="entry name" value="PQQ"/>
    <property type="match status" value="6"/>
</dbReference>
<keyword evidence="5" id="KW-0812">Transmembrane</keyword>
<feature type="compositionally biased region" description="Polar residues" evidence="4">
    <location>
        <begin position="535"/>
        <end position="544"/>
    </location>
</feature>
<dbReference type="InterPro" id="IPR011047">
    <property type="entry name" value="Quinoprotein_ADH-like_sf"/>
</dbReference>
<dbReference type="SUPFAM" id="SSF50998">
    <property type="entry name" value="Quinoprotein alcohol dehydrogenase-like"/>
    <property type="match status" value="1"/>
</dbReference>
<dbReference type="GO" id="GO:0008876">
    <property type="term" value="F:quinoprotein glucose dehydrogenase activity"/>
    <property type="evidence" value="ECO:0007669"/>
    <property type="project" value="TreeGrafter"/>
</dbReference>
<proteinExistence type="inferred from homology"/>
<dbReference type="EMBL" id="VITO01000020">
    <property type="protein sequence ID" value="TWB20942.1"/>
    <property type="molecule type" value="Genomic_DNA"/>
</dbReference>
<dbReference type="InterPro" id="IPR018391">
    <property type="entry name" value="PQQ_b-propeller_rpt"/>
</dbReference>
<name>A0A560FH52_9PROT</name>
<evidence type="ECO:0000256" key="1">
    <source>
        <dbReference type="ARBA" id="ARBA00001931"/>
    </source>
</evidence>
<accession>A0A560FH52</accession>
<comment type="caution">
    <text evidence="7">The sequence shown here is derived from an EMBL/GenBank/DDBJ whole genome shotgun (WGS) entry which is preliminary data.</text>
</comment>